<gene>
    <name evidence="3" type="ORF">GKJPGBOP_00070</name>
</gene>
<comment type="caution">
    <text evidence="3">The sequence shown here is derived from an EMBL/GenBank/DDBJ whole genome shotgun (WGS) entry which is preliminary data.</text>
</comment>
<keyword evidence="2" id="KW-0472">Membrane</keyword>
<keyword evidence="2" id="KW-1133">Transmembrane helix</keyword>
<feature type="region of interest" description="Disordered" evidence="1">
    <location>
        <begin position="124"/>
        <end position="168"/>
    </location>
</feature>
<dbReference type="InterPro" id="IPR036259">
    <property type="entry name" value="MFS_trans_sf"/>
</dbReference>
<dbReference type="SUPFAM" id="SSF103473">
    <property type="entry name" value="MFS general substrate transporter"/>
    <property type="match status" value="1"/>
</dbReference>
<evidence type="ECO:0000313" key="4">
    <source>
        <dbReference type="Proteomes" id="UP000286746"/>
    </source>
</evidence>
<evidence type="ECO:0000313" key="3">
    <source>
        <dbReference type="EMBL" id="GCD40421.1"/>
    </source>
</evidence>
<feature type="transmembrane region" description="Helical" evidence="2">
    <location>
        <begin position="278"/>
        <end position="296"/>
    </location>
</feature>
<dbReference type="Proteomes" id="UP000286746">
    <property type="component" value="Unassembled WGS sequence"/>
</dbReference>
<feature type="region of interest" description="Disordered" evidence="1">
    <location>
        <begin position="1"/>
        <end position="32"/>
    </location>
</feature>
<accession>A0A401VTL0</accession>
<feature type="compositionally biased region" description="Low complexity" evidence="1">
    <location>
        <begin position="124"/>
        <end position="138"/>
    </location>
</feature>
<protein>
    <submittedName>
        <fullName evidence="3">MFS transporter</fullName>
    </submittedName>
</protein>
<evidence type="ECO:0000256" key="1">
    <source>
        <dbReference type="SAM" id="MobiDB-lite"/>
    </source>
</evidence>
<feature type="transmembrane region" description="Helical" evidence="2">
    <location>
        <begin position="243"/>
        <end position="266"/>
    </location>
</feature>
<name>A0A401VTL0_STREY</name>
<organism evidence="3 4">
    <name type="scientific">Streptomyces paromomycinus</name>
    <name type="common">Streptomyces rimosus subsp. paromomycinus</name>
    <dbReference type="NCBI Taxonomy" id="92743"/>
    <lineage>
        <taxon>Bacteria</taxon>
        <taxon>Bacillati</taxon>
        <taxon>Actinomycetota</taxon>
        <taxon>Actinomycetes</taxon>
        <taxon>Kitasatosporales</taxon>
        <taxon>Streptomycetaceae</taxon>
        <taxon>Streptomyces</taxon>
    </lineage>
</organism>
<keyword evidence="2" id="KW-0812">Transmembrane</keyword>
<sequence length="312" mass="32261">MTAGPRKPGKCTVRRDRTPPRPGAGAHSGQHLGVAPANGLTALLVSRLLSGAATSFTTAPATSSIVETVPSRKTAAVLATAAGVGSLSPGVIGAGLLTQLIPAPIRTVFRCCLGARAAAGSAWPAVTPRPQGRGRTGCPRPPPDTSTRCGPDPLVRRQRRACGRTGEREQSLPVAPPAFLRDDLGTPNLAVLDAASVPCSSTHCWPPRSPRPRGSWRRSTRPDLPAIGMSLIKTARWSRCAPVFIAGTVFAGPAVGIVMCHGLGVTHGLSEPGSRAEFSTTYFLFVHSGLVGPLLLRGVSTRQPKPGSPTSP</sequence>
<keyword evidence="4" id="KW-1185">Reference proteome</keyword>
<reference evidence="3 4" key="1">
    <citation type="submission" date="2018-11" db="EMBL/GenBank/DDBJ databases">
        <title>Whole genome sequence of Streptomyces paromomycinus NBRC 15454(T).</title>
        <authorList>
            <person name="Komaki H."/>
            <person name="Tamura T."/>
        </authorList>
    </citation>
    <scope>NUCLEOTIDE SEQUENCE [LARGE SCALE GENOMIC DNA]</scope>
    <source>
        <strain evidence="3 4">NBRC 15454</strain>
    </source>
</reference>
<proteinExistence type="predicted"/>
<dbReference type="EMBL" id="BHZD01000001">
    <property type="protein sequence ID" value="GCD40421.1"/>
    <property type="molecule type" value="Genomic_DNA"/>
</dbReference>
<evidence type="ECO:0000256" key="2">
    <source>
        <dbReference type="SAM" id="Phobius"/>
    </source>
</evidence>
<dbReference type="AlphaFoldDB" id="A0A401VTL0"/>